<evidence type="ECO:0000313" key="2">
    <source>
        <dbReference type="EMBL" id="GAX79536.1"/>
    </source>
</evidence>
<reference evidence="2 3" key="1">
    <citation type="submission" date="2017-08" db="EMBL/GenBank/DDBJ databases">
        <title>Acidophilic green algal genome provides insights into adaptation to an acidic environment.</title>
        <authorList>
            <person name="Hirooka S."/>
            <person name="Hirose Y."/>
            <person name="Kanesaki Y."/>
            <person name="Higuchi S."/>
            <person name="Fujiwara T."/>
            <person name="Onuma R."/>
            <person name="Era A."/>
            <person name="Ohbayashi R."/>
            <person name="Uzuka A."/>
            <person name="Nozaki H."/>
            <person name="Yoshikawa H."/>
            <person name="Miyagishima S.Y."/>
        </authorList>
    </citation>
    <scope>NUCLEOTIDE SEQUENCE [LARGE SCALE GENOMIC DNA]</scope>
    <source>
        <strain evidence="2 3">NIES-2499</strain>
    </source>
</reference>
<sequence length="346" mass="36460">MRVPGTTVQSFFELRKKGTNTTIEGIIENRNIKMGCGASTEALVNEVAAAAEPLESPKLKAEINQVEQAVASAVQTQAKATTEPVKNATTAAPEEPAATTTQAAINRGAPQESDAADKQTDADPASESEPPPPPAAIDSQDAAPAVFSSVPQAASSTAAAMPRDSVHLTPRAVNVLKRLDRLLKKEYERLEGMFAQFDNDQGYFLEKDLADFIDFFVHDCLAGDVALVASFMMATTTDGKLTLQGLMAGTEAVALREHADLNAPEEVTSPLPSADATMPAEEESHPTLATLVNHAEETDEQLEAPGTEAAESAGKTAAVDDEPPILTDEEKAAASFVADTEEEETA</sequence>
<dbReference type="EMBL" id="BEGY01000043">
    <property type="protein sequence ID" value="GAX79536.1"/>
    <property type="molecule type" value="Genomic_DNA"/>
</dbReference>
<comment type="caution">
    <text evidence="2">The sequence shown here is derived from an EMBL/GenBank/DDBJ whole genome shotgun (WGS) entry which is preliminary data.</text>
</comment>
<feature type="region of interest" description="Disordered" evidence="1">
    <location>
        <begin position="294"/>
        <end position="346"/>
    </location>
</feature>
<gene>
    <name evidence="2" type="ORF">CEUSTIGMA_g6977.t1</name>
</gene>
<evidence type="ECO:0000313" key="3">
    <source>
        <dbReference type="Proteomes" id="UP000232323"/>
    </source>
</evidence>
<keyword evidence="3" id="KW-1185">Reference proteome</keyword>
<accession>A0A250X8Z6</accession>
<protein>
    <recommendedName>
        <fullName evidence="4">EF-hand domain-containing protein</fullName>
    </recommendedName>
</protein>
<dbReference type="Proteomes" id="UP000232323">
    <property type="component" value="Unassembled WGS sequence"/>
</dbReference>
<organism evidence="2 3">
    <name type="scientific">Chlamydomonas eustigma</name>
    <dbReference type="NCBI Taxonomy" id="1157962"/>
    <lineage>
        <taxon>Eukaryota</taxon>
        <taxon>Viridiplantae</taxon>
        <taxon>Chlorophyta</taxon>
        <taxon>core chlorophytes</taxon>
        <taxon>Chlorophyceae</taxon>
        <taxon>CS clade</taxon>
        <taxon>Chlamydomonadales</taxon>
        <taxon>Chlamydomonadaceae</taxon>
        <taxon>Chlamydomonas</taxon>
    </lineage>
</organism>
<feature type="compositionally biased region" description="Low complexity" evidence="1">
    <location>
        <begin position="88"/>
        <end position="104"/>
    </location>
</feature>
<name>A0A250X8Z6_9CHLO</name>
<feature type="region of interest" description="Disordered" evidence="1">
    <location>
        <begin position="77"/>
        <end position="139"/>
    </location>
</feature>
<dbReference type="AlphaFoldDB" id="A0A250X8Z6"/>
<proteinExistence type="predicted"/>
<evidence type="ECO:0000256" key="1">
    <source>
        <dbReference type="SAM" id="MobiDB-lite"/>
    </source>
</evidence>
<evidence type="ECO:0008006" key="4">
    <source>
        <dbReference type="Google" id="ProtNLM"/>
    </source>
</evidence>